<feature type="compositionally biased region" description="Low complexity" evidence="2">
    <location>
        <begin position="34"/>
        <end position="48"/>
    </location>
</feature>
<accession>A0A1B9IGT6</accession>
<feature type="compositionally biased region" description="Low complexity" evidence="2">
    <location>
        <begin position="1457"/>
        <end position="1482"/>
    </location>
</feature>
<feature type="region of interest" description="Disordered" evidence="2">
    <location>
        <begin position="837"/>
        <end position="879"/>
    </location>
</feature>
<feature type="region of interest" description="Disordered" evidence="2">
    <location>
        <begin position="3429"/>
        <end position="3457"/>
    </location>
</feature>
<gene>
    <name evidence="3" type="ORF">L486_07911</name>
</gene>
<feature type="region of interest" description="Disordered" evidence="2">
    <location>
        <begin position="3050"/>
        <end position="3411"/>
    </location>
</feature>
<feature type="compositionally biased region" description="Polar residues" evidence="2">
    <location>
        <begin position="1156"/>
        <end position="1171"/>
    </location>
</feature>
<feature type="compositionally biased region" description="Low complexity" evidence="2">
    <location>
        <begin position="1388"/>
        <end position="1397"/>
    </location>
</feature>
<feature type="compositionally biased region" description="Polar residues" evidence="2">
    <location>
        <begin position="1624"/>
        <end position="1635"/>
    </location>
</feature>
<feature type="region of interest" description="Disordered" evidence="2">
    <location>
        <begin position="2790"/>
        <end position="3038"/>
    </location>
</feature>
<feature type="region of interest" description="Disordered" evidence="2">
    <location>
        <begin position="1552"/>
        <end position="1635"/>
    </location>
</feature>
<feature type="compositionally biased region" description="Low complexity" evidence="2">
    <location>
        <begin position="1043"/>
        <end position="1058"/>
    </location>
</feature>
<feature type="region of interest" description="Disordered" evidence="2">
    <location>
        <begin position="188"/>
        <end position="562"/>
    </location>
</feature>
<feature type="compositionally biased region" description="Low complexity" evidence="2">
    <location>
        <begin position="2790"/>
        <end position="2802"/>
    </location>
</feature>
<feature type="region of interest" description="Disordered" evidence="2">
    <location>
        <begin position="1690"/>
        <end position="1735"/>
    </location>
</feature>
<feature type="compositionally biased region" description="Basic and acidic residues" evidence="2">
    <location>
        <begin position="3224"/>
        <end position="3241"/>
    </location>
</feature>
<feature type="compositionally biased region" description="Low complexity" evidence="2">
    <location>
        <begin position="454"/>
        <end position="465"/>
    </location>
</feature>
<feature type="compositionally biased region" description="Low complexity" evidence="2">
    <location>
        <begin position="1931"/>
        <end position="1953"/>
    </location>
</feature>
<feature type="compositionally biased region" description="Low complexity" evidence="2">
    <location>
        <begin position="1715"/>
        <end position="1730"/>
    </location>
</feature>
<feature type="region of interest" description="Disordered" evidence="2">
    <location>
        <begin position="1853"/>
        <end position="2105"/>
    </location>
</feature>
<feature type="compositionally biased region" description="Polar residues" evidence="2">
    <location>
        <begin position="709"/>
        <end position="734"/>
    </location>
</feature>
<feature type="compositionally biased region" description="Low complexity" evidence="2">
    <location>
        <begin position="3110"/>
        <end position="3123"/>
    </location>
</feature>
<feature type="region of interest" description="Disordered" evidence="2">
    <location>
        <begin position="690"/>
        <end position="739"/>
    </location>
</feature>
<name>A0A1B9IGT6_9TREE</name>
<feature type="coiled-coil region" evidence="1">
    <location>
        <begin position="2434"/>
        <end position="2463"/>
    </location>
</feature>
<feature type="compositionally biased region" description="Low complexity" evidence="2">
    <location>
        <begin position="3192"/>
        <end position="3214"/>
    </location>
</feature>
<feature type="compositionally biased region" description="Basic and acidic residues" evidence="2">
    <location>
        <begin position="346"/>
        <end position="358"/>
    </location>
</feature>
<feature type="compositionally biased region" description="Polar residues" evidence="2">
    <location>
        <begin position="938"/>
        <end position="948"/>
    </location>
</feature>
<feature type="compositionally biased region" description="Pro residues" evidence="2">
    <location>
        <begin position="1590"/>
        <end position="1601"/>
    </location>
</feature>
<feature type="compositionally biased region" description="Basic and acidic residues" evidence="2">
    <location>
        <begin position="492"/>
        <end position="540"/>
    </location>
</feature>
<evidence type="ECO:0000256" key="2">
    <source>
        <dbReference type="SAM" id="MobiDB-lite"/>
    </source>
</evidence>
<feature type="compositionally biased region" description="Polar residues" evidence="2">
    <location>
        <begin position="243"/>
        <end position="279"/>
    </location>
</feature>
<feature type="compositionally biased region" description="Pro residues" evidence="2">
    <location>
        <begin position="2041"/>
        <end position="2051"/>
    </location>
</feature>
<keyword evidence="1" id="KW-0175">Coiled coil</keyword>
<proteinExistence type="predicted"/>
<organism evidence="3 4">
    <name type="scientific">Kwoniella mangroviensis CBS 10435</name>
    <dbReference type="NCBI Taxonomy" id="1331196"/>
    <lineage>
        <taxon>Eukaryota</taxon>
        <taxon>Fungi</taxon>
        <taxon>Dikarya</taxon>
        <taxon>Basidiomycota</taxon>
        <taxon>Agaricomycotina</taxon>
        <taxon>Tremellomycetes</taxon>
        <taxon>Tremellales</taxon>
        <taxon>Cryptococcaceae</taxon>
        <taxon>Kwoniella</taxon>
    </lineage>
</organism>
<feature type="region of interest" description="Disordered" evidence="2">
    <location>
        <begin position="2656"/>
        <end position="2675"/>
    </location>
</feature>
<feature type="compositionally biased region" description="Polar residues" evidence="2">
    <location>
        <begin position="1027"/>
        <end position="1041"/>
    </location>
</feature>
<feature type="compositionally biased region" description="Polar residues" evidence="2">
    <location>
        <begin position="1322"/>
        <end position="1338"/>
    </location>
</feature>
<feature type="compositionally biased region" description="Low complexity" evidence="2">
    <location>
        <begin position="1293"/>
        <end position="1305"/>
    </location>
</feature>
<feature type="compositionally biased region" description="Low complexity" evidence="2">
    <location>
        <begin position="3378"/>
        <end position="3389"/>
    </location>
</feature>
<feature type="region of interest" description="Disordered" evidence="2">
    <location>
        <begin position="908"/>
        <end position="963"/>
    </location>
</feature>
<feature type="region of interest" description="Disordered" evidence="2">
    <location>
        <begin position="1817"/>
        <end position="1840"/>
    </location>
</feature>
<feature type="region of interest" description="Disordered" evidence="2">
    <location>
        <begin position="3583"/>
        <end position="3670"/>
    </location>
</feature>
<reference evidence="3 4" key="1">
    <citation type="submission" date="2013-07" db="EMBL/GenBank/DDBJ databases">
        <title>The Genome Sequence of Kwoniella mangroviensis CBS10435.</title>
        <authorList>
            <consortium name="The Broad Institute Genome Sequencing Platform"/>
            <person name="Cuomo C."/>
            <person name="Litvintseva A."/>
            <person name="Chen Y."/>
            <person name="Heitman J."/>
            <person name="Sun S."/>
            <person name="Springer D."/>
            <person name="Dromer F."/>
            <person name="Young S.K."/>
            <person name="Zeng Q."/>
            <person name="Gargeya S."/>
            <person name="Fitzgerald M."/>
            <person name="Abouelleil A."/>
            <person name="Alvarado L."/>
            <person name="Berlin A.M."/>
            <person name="Chapman S.B."/>
            <person name="Dewar J."/>
            <person name="Goldberg J."/>
            <person name="Griggs A."/>
            <person name="Gujja S."/>
            <person name="Hansen M."/>
            <person name="Howarth C."/>
            <person name="Imamovic A."/>
            <person name="Larimer J."/>
            <person name="McCowan C."/>
            <person name="Murphy C."/>
            <person name="Pearson M."/>
            <person name="Priest M."/>
            <person name="Roberts A."/>
            <person name="Saif S."/>
            <person name="Shea T."/>
            <person name="Sykes S."/>
            <person name="Wortman J."/>
            <person name="Nusbaum C."/>
            <person name="Birren B."/>
        </authorList>
    </citation>
    <scope>NUCLEOTIDE SEQUENCE [LARGE SCALE GENOMIC DNA]</scope>
    <source>
        <strain evidence="3 4">CBS 10435</strain>
    </source>
</reference>
<feature type="compositionally biased region" description="Low complexity" evidence="2">
    <location>
        <begin position="2215"/>
        <end position="2243"/>
    </location>
</feature>
<sequence>MPSPPISPTPRRWRSSPDQPHPDFAALLSTFEQPSSSSSAPHSPNSVPEWATPRGVLSDDNDNDEAEVEYLTATAGDTSTATINPDIDIEIRTTSPSPQRPAGSTRQQHSDLGSPLLPPNRGQLFGEDFERNELSLGPRGLFSNEAPPAQSFESSYPMPPQATGQSTATIDAAYDGVLSQLDALANPIPTRLPFAPSSSSSSSTNPYLPPSTFHPMPIRQPLVGLGINMNPQPPTSPGLGNYQHGNLSRLSTVTERTEKSSSPTSSHGRSNSHSQTLSPTFPGAYREGPSKAGSASASTIAGKYPLPPSPTKVPSSPVKGPRSAFSTGTGTAPGSAAGTPQGTPKKTSDLIKMFESRGDSAAPPPQPKFVPTSPSKSTPLKTSSAPTSRIAGLPNEGVRPVFGIGDHVPPSSFRGLPTASSGPTPPPKPPSPLSQVRGMIASWRARSGTISQRPSGSSGLGASPGNDGASGLFRSGTGDKGWNVSIRRRRRNERELAEQAEDSHEKEKSSEQREREQEEEEKRSEKSSDIHEERKGEEAPSRSGSLRSDKKSSEPKQLTGDPIKTGALYYLNVHDQDSRPNFKWVQADGRLYNEGLELNWVSDKGRATVTLDLEFCDEVASTYSPNNPMAGDDIGAAAARRQGPLADSLYPFKLVYDDGVERLACDSARDRVRWVNAIWTVLERTRAAPSASLRANRSSSDHGSEAGGSASTHFTPTEGSQTVPSSPLPSSTGSHPLYTTDDAVIETSGGLHAPIVQRGSRKLAAGGLERTRSLRRVTSEADLKEVSAPPLPEKDIPLSPRTTTGAGIQDVPLTAENAERPLSRDFTFAHGIKPPTLFSAPSEGSSNFQTPATGFQSLGGTSSQYNTATPGTVSQPLSSRSIYTNARSEIAPTPTIVDQPLSVYTAAMGTPASSSQPWSAHTVPPPAPSTVGGYQSAKDFSSGQSTYTAPHGPPSTIGDYQSEKDFHSGQSMYAVTPATITRPLSEQAWTAQPGSSTPAGTTRGIPSSASVYTGRPGSAKPAATTRDGPSSPSLFTAQPGAQTPLTTTEPWTTASPGTARPLPSEQATAEAFSPTASSYTAKPGSQAQTPAATVRGMSTPSSHTAVPGPNTPTPMGTAQQFSSISSQTAVAPPSLSAPMGTAQQFSIEHSGHTGPTPASTAQPWTSVTSAHTPRGPSPSDPVRYTPAGVPQVAISGASPSAPPTDEGRSPYGTAQQTITTGLTAPTHPFGSARNGTEGYTAASGLLGSPFHTPPPGDRSSSRMSRSSGVSFATAPPPVPSRDSHYSTASPGNTSTKASSTPSSPTRYSLHDAPVPTYAESARTPSVYPTATQGDSYFTAQAPGRPASEYGTANEADLQRSEYHERPPATRYATATTDPRYTGSMGTAPTTPSRSPRSSEWETAPPPPISRTASSDAHSSSDRLTDGLTSRRGSRAWTQISHPDSDDELLADLERRSSNGSSVSRRTKSKYTTATTAPTPSRTAYTARTFDQTSRTPLGTARENTIYTGARETVYSNATDWQTLPSNYTTVPATQSYYTAKTSQTAPIRAEAPPPLSFKPGEPEGVSTASTIPSRRIARVPPPALSLSPALPAPQPAAPPSPVVVAPQIRQMPPPSPSFPSSIPATSRTPTTDVSSTMMTATTRDLALGSDVNRLLNFLQGQEQAKHGQNTRVGNQLDRIERKVNQIAENQTALADRDGPPPVPSKDPDDSPPSSPSSITSTTSSTSTARPVTPPPLIIPEVINQQFDDLRNLLGTLIGRQEDLLGRQDELAQEMNRRRSFDVELPDRGPGMARLEDLLKRVLQRVGDSEFADELPLPQKEKRMYPSSYPATPKTEGTREGSMYEGGDSVYGSEFGARGRNAPANSIASSFDRRRRRPMSEVSSKLMEGEIPEPEFDEEFALSGLPPDTPPEEFISRQPQFPRHLAGQRPRQGPIPAQQPVQPQYVPQPAPIQEQPEEEEYYEEEPEQQYEPEPEPEPEYEPKSEPQPEAMTEYEPTPPPAPREMTPQQTPLQPPVPYRTDDDYQNDNGQYADEGIQRGPYRPGPPPQPVDLPTPVNSPRNMPPYQPTQSGMRPGFAPAPGMPPPPIPGPGMTDVPRPSLPRIAGVRDPISTTYFRRGFPPGPMGPMGPMGMFPGPMGIPGPGMGPFMPGLRPGMPGFGGPIGPNVNPSLRRNGFFPPGVNSTTGDYGLPAAARYGNAGLPPSGPTSMGVPRPPSGNTTTVDTGLGNTTTESTVTTPSVTSVTTEEIVTPAAPTIVLQEPIHMPTEHAMTADLPPIPLSASQVGTVSDDSFRRALGNTQALAAAQGEQQNEMSRYLHGMSDQIADGTMATQNQLAEILGDIAALREQIKPKHVHARVLPDGTVMLDNGDIVDGIRGAPAPVTPGAPPPPPPPVSASHVEGRILPDGTVMVGGKIVDGIKGAPSVAAPGTPMMELDEKVEETVKDMEQDRRLAELQEKIEELMSKTAPPPPVSVPAPAPAERIFEEEEIISMRGDSGTEAPELTPMPIPTTLDDPTPLPTPAPALTTMGTPAPTVAPTALGPNTDVRREKQVIKEREVIREGPVGGRHKEVTVVDELERDMVTTVPPGSLPPGSVPLVTSILPAGSAPPGTVLAEEENVAVTAVPTAPGSGGAAASGTSPPPPPTVPLSISVPTAVPTAAGPGTIPPSTRLNQRTGKPLTLPPPLSTHSMSPIQTESGLAPPTLPHLIREEHEEIISRPADGGLPTHTHTTTRTYTQVPAGSGPAGSGLPPATVMGDAPISAVPPSVGPSASAHPSAGKAATVVPIAAAAPPASVTPSASGVPSMPIIAPGTHRSDHQSVVEQAPPNISSTKTSHETQTVAPGPVPIDSKNESTSHTVHPGVSNADPSAVVPPPTAPSAQAPPPQTASNVPSDPKPVWDTNHPKSPKPSKATSLANVPTEKPASVAGGPPPATTAANVPSVAEAPAPVVSDTGMVAPPPASAAPADTGAVPGPPSASTGGKSGVHWDPKIPSKEVATTPSKPATVADTPGAPANTPSAPPATDFANVPVGPDPVTASHPVLPVAEVPMTVPAATETKVQETTHKPASAGSGILKKPKSNESLKTTATPPPAHVDHPPTLEDLLMEGRDLTAHPPGTTVHVPTHPVASSGSNKLKKKPPTFAEGPVADPANVVSSIPVGPPSGTGTPAPSMKAPTPAPMTMEEVVLPDGRKAYIPSRPASQAASAPKDAAPPTGLGSAPPPPGDRPSTGKKDKSSISAADKEKGSIAQKDTTHTGIPAESEVGRGHCSVCCPHGPRAVGGVPIEPCEHQDGILGQAAKQHTAPTGPRSNKSAKIIKPTPPGSLGLPPETEAVGGPGDEVQMGDVVGSGDKPKSGPPSKLSKSQKSDSPEDAMEDARKLAAKQKAAAEQAALEAAERDAKLKEKEAKAKLAEERHRQNVEALANLQKALDLLATDSKATKTANDEKAKSQEKRRTDKTARDKKITEALDKLVLDREEAKKKEVVNEKKPGTQAILDALAKKGESESAFLRKLALEIMEQNSNQHTQTQQAAKAAAREQIGFNLAGYLDDFSKALSGEVRVLLKEVGDLRESRRALYMDDLMAVIPYPAGAPKNPANQPKKEEKKDGGGNQNQQGQGKGKPPAGVPAWAAWHPMMPPVMGRPLPQPGGPPPPMTMNMSGGMVPPPPPSGKPLPQP</sequence>
<feature type="compositionally biased region" description="Polar residues" evidence="2">
    <location>
        <begin position="1113"/>
        <end position="1129"/>
    </location>
</feature>
<feature type="region of interest" description="Disordered" evidence="2">
    <location>
        <begin position="1"/>
        <end position="169"/>
    </location>
</feature>
<dbReference type="EMBL" id="KI669469">
    <property type="protein sequence ID" value="OCF54775.1"/>
    <property type="molecule type" value="Genomic_DNA"/>
</dbReference>
<feature type="compositionally biased region" description="Pro residues" evidence="2">
    <location>
        <begin position="3657"/>
        <end position="3670"/>
    </location>
</feature>
<evidence type="ECO:0008006" key="5">
    <source>
        <dbReference type="Google" id="ProtNLM"/>
    </source>
</evidence>
<dbReference type="SUPFAM" id="SSF50729">
    <property type="entry name" value="PH domain-like"/>
    <property type="match status" value="1"/>
</dbReference>
<feature type="compositionally biased region" description="Pro residues" evidence="2">
    <location>
        <begin position="1699"/>
        <end position="1714"/>
    </location>
</feature>
<feature type="compositionally biased region" description="Low complexity" evidence="2">
    <location>
        <begin position="3620"/>
        <end position="3637"/>
    </location>
</feature>
<feature type="compositionally biased region" description="Pro residues" evidence="2">
    <location>
        <begin position="423"/>
        <end position="432"/>
    </location>
</feature>
<feature type="compositionally biased region" description="Polar residues" evidence="2">
    <location>
        <begin position="92"/>
        <end position="111"/>
    </location>
</feature>
<feature type="region of interest" description="Disordered" evidence="2">
    <location>
        <begin position="779"/>
        <end position="807"/>
    </location>
</feature>
<protein>
    <recommendedName>
        <fullName evidence="5">PH domain-containing protein</fullName>
    </recommendedName>
</protein>
<evidence type="ECO:0000256" key="1">
    <source>
        <dbReference type="SAM" id="Coils"/>
    </source>
</evidence>
<feature type="compositionally biased region" description="Acidic residues" evidence="2">
    <location>
        <begin position="1889"/>
        <end position="1899"/>
    </location>
</feature>
<reference evidence="4" key="2">
    <citation type="submission" date="2013-12" db="EMBL/GenBank/DDBJ databases">
        <title>Evolution of pathogenesis and genome organization in the Tremellales.</title>
        <authorList>
            <person name="Cuomo C."/>
            <person name="Litvintseva A."/>
            <person name="Heitman J."/>
            <person name="Chen Y."/>
            <person name="Sun S."/>
            <person name="Springer D."/>
            <person name="Dromer F."/>
            <person name="Young S."/>
            <person name="Zeng Q."/>
            <person name="Chapman S."/>
            <person name="Gujja S."/>
            <person name="Saif S."/>
            <person name="Birren B."/>
        </authorList>
    </citation>
    <scope>NUCLEOTIDE SEQUENCE [LARGE SCALE GENOMIC DNA]</scope>
    <source>
        <strain evidence="4">CBS 10435</strain>
    </source>
</reference>
<feature type="compositionally biased region" description="Pro residues" evidence="2">
    <location>
        <begin position="2868"/>
        <end position="2883"/>
    </location>
</feature>
<feature type="compositionally biased region" description="Pro residues" evidence="2">
    <location>
        <begin position="3638"/>
        <end position="3648"/>
    </location>
</feature>
<feature type="region of interest" description="Disordered" evidence="2">
    <location>
        <begin position="2734"/>
        <end position="2774"/>
    </location>
</feature>
<feature type="compositionally biased region" description="Basic and acidic residues" evidence="2">
    <location>
        <begin position="1356"/>
        <end position="1367"/>
    </location>
</feature>
<feature type="compositionally biased region" description="Low complexity" evidence="2">
    <location>
        <begin position="3006"/>
        <end position="3020"/>
    </location>
</feature>
<evidence type="ECO:0000313" key="3">
    <source>
        <dbReference type="EMBL" id="OCF54775.1"/>
    </source>
</evidence>
<feature type="compositionally biased region" description="Low complexity" evidence="2">
    <location>
        <begin position="371"/>
        <end position="388"/>
    </location>
</feature>
<feature type="region of interest" description="Disordered" evidence="2">
    <location>
        <begin position="986"/>
        <end position="1482"/>
    </location>
</feature>
<feature type="compositionally biased region" description="Low complexity" evidence="2">
    <location>
        <begin position="3149"/>
        <end position="3167"/>
    </location>
</feature>
<feature type="compositionally biased region" description="Basic and acidic residues" evidence="2">
    <location>
        <begin position="3360"/>
        <end position="3374"/>
    </location>
</feature>
<dbReference type="STRING" id="1331196.A0A1B9IGT6"/>
<feature type="compositionally biased region" description="Polar residues" evidence="2">
    <location>
        <begin position="1212"/>
        <end position="1223"/>
    </location>
</feature>
<feature type="region of interest" description="Disordered" evidence="2">
    <location>
        <begin position="2624"/>
        <end position="2643"/>
    </location>
</feature>
<feature type="compositionally biased region" description="Low complexity" evidence="2">
    <location>
        <begin position="1368"/>
        <end position="1381"/>
    </location>
</feature>
<feature type="compositionally biased region" description="Polar residues" evidence="2">
    <location>
        <begin position="2664"/>
        <end position="2673"/>
    </location>
</feature>
<keyword evidence="4" id="KW-1185">Reference proteome</keyword>
<feature type="compositionally biased region" description="Polar residues" evidence="2">
    <location>
        <begin position="842"/>
        <end position="879"/>
    </location>
</feature>
<feature type="compositionally biased region" description="Polar residues" evidence="2">
    <location>
        <begin position="986"/>
        <end position="1011"/>
    </location>
</feature>
<feature type="compositionally biased region" description="Polar residues" evidence="2">
    <location>
        <begin position="1074"/>
        <end position="1104"/>
    </location>
</feature>
<feature type="compositionally biased region" description="Low complexity" evidence="2">
    <location>
        <begin position="2920"/>
        <end position="2947"/>
    </location>
</feature>
<dbReference type="OrthoDB" id="2507336at2759"/>
<dbReference type="Proteomes" id="UP000092583">
    <property type="component" value="Unassembled WGS sequence"/>
</dbReference>
<feature type="compositionally biased region" description="Acidic residues" evidence="2">
    <location>
        <begin position="1954"/>
        <end position="1978"/>
    </location>
</feature>
<feature type="compositionally biased region" description="Basic and acidic residues" evidence="2">
    <location>
        <begin position="3438"/>
        <end position="3457"/>
    </location>
</feature>
<feature type="compositionally biased region" description="Basic and acidic residues" evidence="2">
    <location>
        <begin position="3390"/>
        <end position="3411"/>
    </location>
</feature>
<feature type="compositionally biased region" description="Pro residues" evidence="2">
    <location>
        <begin position="2079"/>
        <end position="2088"/>
    </location>
</feature>
<feature type="compositionally biased region" description="Polar residues" evidence="2">
    <location>
        <begin position="2818"/>
        <end position="2838"/>
    </location>
</feature>
<dbReference type="PANTHER" id="PTHR34491">
    <property type="entry name" value="A-TYPE INCLUSION PROTEIN, PUTATIVE-RELATED"/>
    <property type="match status" value="1"/>
</dbReference>
<evidence type="ECO:0000313" key="4">
    <source>
        <dbReference type="Proteomes" id="UP000092583"/>
    </source>
</evidence>
<feature type="compositionally biased region" description="Acidic residues" evidence="2">
    <location>
        <begin position="59"/>
        <end position="68"/>
    </location>
</feature>
<dbReference type="PANTHER" id="PTHR34491:SF74">
    <property type="entry name" value="DUF4456 DOMAIN-CONTAINING PROTEIN"/>
    <property type="match status" value="1"/>
</dbReference>
<feature type="compositionally biased region" description="Low complexity" evidence="2">
    <location>
        <begin position="312"/>
        <end position="344"/>
    </location>
</feature>
<feature type="region of interest" description="Disordered" evidence="2">
    <location>
        <begin position="2198"/>
        <end position="2243"/>
    </location>
</feature>
<feature type="compositionally biased region" description="Basic and acidic residues" evidence="2">
    <location>
        <begin position="3090"/>
        <end position="3108"/>
    </location>
</feature>